<keyword evidence="4" id="KW-1185">Reference proteome</keyword>
<dbReference type="PANTHER" id="PTHR48107">
    <property type="entry name" value="NADPH-DEPENDENT ALDEHYDE REDUCTASE-LIKE PROTEIN, CHLOROPLASTIC-RELATED"/>
    <property type="match status" value="1"/>
</dbReference>
<gene>
    <name evidence="3" type="ORF">B0I35DRAFT_454260</name>
</gene>
<protein>
    <submittedName>
        <fullName evidence="3">Dehydrogenase</fullName>
    </submittedName>
</protein>
<evidence type="ECO:0000313" key="4">
    <source>
        <dbReference type="Proteomes" id="UP000813444"/>
    </source>
</evidence>
<dbReference type="Proteomes" id="UP000813444">
    <property type="component" value="Unassembled WGS sequence"/>
</dbReference>
<comment type="similarity">
    <text evidence="1">Belongs to the short-chain dehydrogenases/reductases (SDR) family.</text>
</comment>
<evidence type="ECO:0000313" key="3">
    <source>
        <dbReference type="EMBL" id="KAH7305449.1"/>
    </source>
</evidence>
<dbReference type="OrthoDB" id="47007at2759"/>
<dbReference type="GO" id="GO:0016614">
    <property type="term" value="F:oxidoreductase activity, acting on CH-OH group of donors"/>
    <property type="evidence" value="ECO:0007669"/>
    <property type="project" value="UniProtKB-ARBA"/>
</dbReference>
<dbReference type="PRINTS" id="PR00081">
    <property type="entry name" value="GDHRDH"/>
</dbReference>
<dbReference type="InterPro" id="IPR002347">
    <property type="entry name" value="SDR_fam"/>
</dbReference>
<dbReference type="Gene3D" id="3.40.50.720">
    <property type="entry name" value="NAD(P)-binding Rossmann-like Domain"/>
    <property type="match status" value="1"/>
</dbReference>
<dbReference type="SUPFAM" id="SSF51735">
    <property type="entry name" value="NAD(P)-binding Rossmann-fold domains"/>
    <property type="match status" value="1"/>
</dbReference>
<dbReference type="PANTHER" id="PTHR48107:SF16">
    <property type="entry name" value="NADPH-DEPENDENT ALDEHYDE REDUCTASE 1, CHLOROPLASTIC"/>
    <property type="match status" value="1"/>
</dbReference>
<name>A0A8K0WLG2_9HYPO</name>
<dbReference type="AlphaFoldDB" id="A0A8K0WLG2"/>
<dbReference type="Pfam" id="PF13561">
    <property type="entry name" value="adh_short_C2"/>
    <property type="match status" value="1"/>
</dbReference>
<evidence type="ECO:0000256" key="1">
    <source>
        <dbReference type="ARBA" id="ARBA00006484"/>
    </source>
</evidence>
<reference evidence="3" key="1">
    <citation type="journal article" date="2021" name="Nat. Commun.">
        <title>Genetic determinants of endophytism in the Arabidopsis root mycobiome.</title>
        <authorList>
            <person name="Mesny F."/>
            <person name="Miyauchi S."/>
            <person name="Thiergart T."/>
            <person name="Pickel B."/>
            <person name="Atanasova L."/>
            <person name="Karlsson M."/>
            <person name="Huettel B."/>
            <person name="Barry K.W."/>
            <person name="Haridas S."/>
            <person name="Chen C."/>
            <person name="Bauer D."/>
            <person name="Andreopoulos W."/>
            <person name="Pangilinan J."/>
            <person name="LaButti K."/>
            <person name="Riley R."/>
            <person name="Lipzen A."/>
            <person name="Clum A."/>
            <person name="Drula E."/>
            <person name="Henrissat B."/>
            <person name="Kohler A."/>
            <person name="Grigoriev I.V."/>
            <person name="Martin F.M."/>
            <person name="Hacquard S."/>
        </authorList>
    </citation>
    <scope>NUCLEOTIDE SEQUENCE</scope>
    <source>
        <strain evidence="3">MPI-CAGE-CH-0235</strain>
    </source>
</reference>
<organism evidence="3 4">
    <name type="scientific">Stachybotrys elegans</name>
    <dbReference type="NCBI Taxonomy" id="80388"/>
    <lineage>
        <taxon>Eukaryota</taxon>
        <taxon>Fungi</taxon>
        <taxon>Dikarya</taxon>
        <taxon>Ascomycota</taxon>
        <taxon>Pezizomycotina</taxon>
        <taxon>Sordariomycetes</taxon>
        <taxon>Hypocreomycetidae</taxon>
        <taxon>Hypocreales</taxon>
        <taxon>Stachybotryaceae</taxon>
        <taxon>Stachybotrys</taxon>
    </lineage>
</organism>
<keyword evidence="2" id="KW-0560">Oxidoreductase</keyword>
<dbReference type="PRINTS" id="PR00080">
    <property type="entry name" value="SDRFAMILY"/>
</dbReference>
<sequence>MLPNFPTVLPFDCVGRKGTDSQTVSLIHPSHRFQNITLQFPPQSDVVLQSAMAHPPDCGETSYRGSSRLKGMRALITGGDSGIGRAIAIAYAREGAQVAINYLPEEEADAQDLAEFLAREALPLERIPGNLLNESFCAELVKEAYGRLGGLDVLVNHAGAGGNLQGPNWLPIQEFNSAELDNIFRVNVYAPLYLARAAVPLLSPGGSIIVTSSGLIAHPVATSVLYGASKAAVTHTVRSLAQQLLPRGIRVNGVAPPLTYTPFLPTTGFATEMLVPAAQRIALGRLAQPAEVSPFYVDVADPTRSYLSGEIIAVLGGDSGF</sequence>
<proteinExistence type="inferred from homology"/>
<dbReference type="EMBL" id="JAGPNK010000018">
    <property type="protein sequence ID" value="KAH7305449.1"/>
    <property type="molecule type" value="Genomic_DNA"/>
</dbReference>
<comment type="caution">
    <text evidence="3">The sequence shown here is derived from an EMBL/GenBank/DDBJ whole genome shotgun (WGS) entry which is preliminary data.</text>
</comment>
<accession>A0A8K0WLG2</accession>
<dbReference type="InterPro" id="IPR036291">
    <property type="entry name" value="NAD(P)-bd_dom_sf"/>
</dbReference>
<evidence type="ECO:0000256" key="2">
    <source>
        <dbReference type="ARBA" id="ARBA00023002"/>
    </source>
</evidence>